<sequence length="181" mass="20824">MARTLQDQLLNMGMANKSQAKKAKDTKRKQTKLRKSGIKTEDPDTNVQSDIERLRQEKQERDRLLNQQREEDRARKAGLAEALQLIQQHSTKAPKDGSMAYNFVHDRVIKTLHLDRATHNQLSRGQLAIVILQPGYGLMADDIAARIEEKAPQRVIRIKPEAKPDEDDPYADYQIPDDLMW</sequence>
<proteinExistence type="predicted"/>
<gene>
    <name evidence="2" type="ORF">A8C75_13945</name>
</gene>
<dbReference type="KEGG" id="mars:A8C75_13945"/>
<protein>
    <submittedName>
        <fullName evidence="2">Nucleoprotein/polynucleotide-associated enzyme</fullName>
    </submittedName>
</protein>
<organism evidence="2 3">
    <name type="scientific">Marinobacterium aestuarii</name>
    <dbReference type="NCBI Taxonomy" id="1821621"/>
    <lineage>
        <taxon>Bacteria</taxon>
        <taxon>Pseudomonadati</taxon>
        <taxon>Pseudomonadota</taxon>
        <taxon>Gammaproteobacteria</taxon>
        <taxon>Oceanospirillales</taxon>
        <taxon>Oceanospirillaceae</taxon>
        <taxon>Marinobacterium</taxon>
    </lineage>
</organism>
<dbReference type="Pfam" id="PF09831">
    <property type="entry name" value="DUF2058"/>
    <property type="match status" value="1"/>
</dbReference>
<dbReference type="RefSeq" id="WP_067383505.1">
    <property type="nucleotide sequence ID" value="NZ_CP015839.1"/>
</dbReference>
<evidence type="ECO:0000256" key="1">
    <source>
        <dbReference type="SAM" id="MobiDB-lite"/>
    </source>
</evidence>
<dbReference type="OrthoDB" id="5294470at2"/>
<feature type="compositionally biased region" description="Basic residues" evidence="1">
    <location>
        <begin position="19"/>
        <end position="37"/>
    </location>
</feature>
<dbReference type="Proteomes" id="UP000078070">
    <property type="component" value="Chromosome"/>
</dbReference>
<evidence type="ECO:0000313" key="3">
    <source>
        <dbReference type="Proteomes" id="UP000078070"/>
    </source>
</evidence>
<dbReference type="EMBL" id="CP015839">
    <property type="protein sequence ID" value="ANG63464.1"/>
    <property type="molecule type" value="Genomic_DNA"/>
</dbReference>
<evidence type="ECO:0000313" key="2">
    <source>
        <dbReference type="EMBL" id="ANG63464.1"/>
    </source>
</evidence>
<feature type="compositionally biased region" description="Basic and acidic residues" evidence="1">
    <location>
        <begin position="50"/>
        <end position="72"/>
    </location>
</feature>
<reference evidence="2 3" key="2">
    <citation type="journal article" date="2018" name="Int. J. Syst. Evol. Microbiol.">
        <title>Marinobacterium aestuarii sp. nov., a benzene-degrading marine bacterium isolated from estuary sediment.</title>
        <authorList>
            <person name="Bae S.S."/>
            <person name="Jung J."/>
            <person name="Chung D."/>
            <person name="Baek K."/>
        </authorList>
    </citation>
    <scope>NUCLEOTIDE SEQUENCE [LARGE SCALE GENOMIC DNA]</scope>
    <source>
        <strain evidence="2 3">ST58-10</strain>
    </source>
</reference>
<reference evidence="3" key="1">
    <citation type="submission" date="2016-05" db="EMBL/GenBank/DDBJ databases">
        <authorList>
            <person name="Baek K."/>
            <person name="Yang S.-J."/>
        </authorList>
    </citation>
    <scope>NUCLEOTIDE SEQUENCE [LARGE SCALE GENOMIC DNA]</scope>
    <source>
        <strain evidence="3">ST58-10</strain>
    </source>
</reference>
<feature type="region of interest" description="Disordered" evidence="1">
    <location>
        <begin position="1"/>
        <end position="72"/>
    </location>
</feature>
<name>A0A1A9EZE9_9GAMM</name>
<dbReference type="InterPro" id="IPR018636">
    <property type="entry name" value="DUF2058"/>
</dbReference>
<dbReference type="STRING" id="1821621.A8C75_13945"/>
<accession>A0A1A9EZE9</accession>
<keyword evidence="3" id="KW-1185">Reference proteome</keyword>
<dbReference type="AlphaFoldDB" id="A0A1A9EZE9"/>